<dbReference type="Proteomes" id="UP000606991">
    <property type="component" value="Unassembled WGS sequence"/>
</dbReference>
<dbReference type="PANTHER" id="PTHR40202:SF1">
    <property type="entry name" value="HD DOMAIN-CONTAINING PROTEIN"/>
    <property type="match status" value="1"/>
</dbReference>
<comment type="caution">
    <text evidence="1">The sequence shown here is derived from an EMBL/GenBank/DDBJ whole genome shotgun (WGS) entry which is preliminary data.</text>
</comment>
<dbReference type="SUPFAM" id="SSF109604">
    <property type="entry name" value="HD-domain/PDEase-like"/>
    <property type="match status" value="1"/>
</dbReference>
<dbReference type="AlphaFoldDB" id="A0A934JV83"/>
<protein>
    <submittedName>
        <fullName evidence="1">Phosphohydrolase</fullName>
    </submittedName>
</protein>
<sequence length="97" mass="10720">MTDLAEPLTRRAGFHAMTEGTAEDWQAISAHFLDHGSRLADRVVDHLRLLSDDHGGFAVSRLEHSVQTATRAARANRDDEYVACALLHDIGDTLCSY</sequence>
<gene>
    <name evidence="1" type="ORF">JF886_12145</name>
</gene>
<dbReference type="PANTHER" id="PTHR40202">
    <property type="match status" value="1"/>
</dbReference>
<evidence type="ECO:0000313" key="2">
    <source>
        <dbReference type="Proteomes" id="UP000606991"/>
    </source>
</evidence>
<reference evidence="1 2" key="1">
    <citation type="submission" date="2020-10" db="EMBL/GenBank/DDBJ databases">
        <title>Ca. Dormibacterota MAGs.</title>
        <authorList>
            <person name="Montgomery K."/>
        </authorList>
    </citation>
    <scope>NUCLEOTIDE SEQUENCE [LARGE SCALE GENOMIC DNA]</scope>
    <source>
        <strain evidence="1">SC8812_S17_18</strain>
    </source>
</reference>
<dbReference type="EMBL" id="JAEKNS010000125">
    <property type="protein sequence ID" value="MBJ7595587.1"/>
    <property type="molecule type" value="Genomic_DNA"/>
</dbReference>
<dbReference type="Gene3D" id="1.10.3210.10">
    <property type="entry name" value="Hypothetical protein af1432"/>
    <property type="match status" value="1"/>
</dbReference>
<name>A0A934JV83_9BACT</name>
<feature type="non-terminal residue" evidence="1">
    <location>
        <position position="97"/>
    </location>
</feature>
<dbReference type="InterPro" id="IPR052567">
    <property type="entry name" value="OP_Dioxygenase"/>
</dbReference>
<proteinExistence type="predicted"/>
<evidence type="ECO:0000313" key="1">
    <source>
        <dbReference type="EMBL" id="MBJ7595587.1"/>
    </source>
</evidence>
<organism evidence="1 2">
    <name type="scientific">Candidatus Aeolococcus gillhamiae</name>
    <dbReference type="NCBI Taxonomy" id="3127015"/>
    <lineage>
        <taxon>Bacteria</taxon>
        <taxon>Bacillati</taxon>
        <taxon>Candidatus Dormiibacterota</taxon>
        <taxon>Candidatus Dormibacteria</taxon>
        <taxon>Candidatus Aeolococcales</taxon>
        <taxon>Candidatus Aeolococcaceae</taxon>
        <taxon>Candidatus Aeolococcus</taxon>
    </lineage>
</organism>
<accession>A0A934JV83</accession>